<dbReference type="PANTHER" id="PTHR43214">
    <property type="entry name" value="TWO-COMPONENT RESPONSE REGULATOR"/>
    <property type="match status" value="1"/>
</dbReference>
<dbReference type="Gene3D" id="3.40.50.2300">
    <property type="match status" value="1"/>
</dbReference>
<dbReference type="InterPro" id="IPR058245">
    <property type="entry name" value="NreC/VraR/RcsB-like_REC"/>
</dbReference>
<dbReference type="Pfam" id="PF00072">
    <property type="entry name" value="Response_reg"/>
    <property type="match status" value="1"/>
</dbReference>
<protein>
    <recommendedName>
        <fullName evidence="6">DNA-binding response regulator</fullName>
    </recommendedName>
</protein>
<evidence type="ECO:0000259" key="4">
    <source>
        <dbReference type="PROSITE" id="PS50110"/>
    </source>
</evidence>
<evidence type="ECO:0000256" key="2">
    <source>
        <dbReference type="ARBA" id="ARBA00023125"/>
    </source>
</evidence>
<name>A0A0F8WPD9_9ZZZZ</name>
<evidence type="ECO:0000256" key="1">
    <source>
        <dbReference type="ARBA" id="ARBA00022553"/>
    </source>
</evidence>
<organism evidence="5">
    <name type="scientific">marine sediment metagenome</name>
    <dbReference type="NCBI Taxonomy" id="412755"/>
    <lineage>
        <taxon>unclassified sequences</taxon>
        <taxon>metagenomes</taxon>
        <taxon>ecological metagenomes</taxon>
    </lineage>
</organism>
<dbReference type="EMBL" id="LAZR01063939">
    <property type="protein sequence ID" value="KKK58523.1"/>
    <property type="molecule type" value="Genomic_DNA"/>
</dbReference>
<comment type="caution">
    <text evidence="5">The sequence shown here is derived from an EMBL/GenBank/DDBJ whole genome shotgun (WGS) entry which is preliminary data.</text>
</comment>
<dbReference type="InterPro" id="IPR016032">
    <property type="entry name" value="Sig_transdc_resp-reg_C-effctor"/>
</dbReference>
<dbReference type="PROSITE" id="PS00622">
    <property type="entry name" value="HTH_LUXR_1"/>
    <property type="match status" value="1"/>
</dbReference>
<dbReference type="SUPFAM" id="SSF46894">
    <property type="entry name" value="C-terminal effector domain of the bipartite response regulators"/>
    <property type="match status" value="1"/>
</dbReference>
<dbReference type="InterPro" id="IPR011006">
    <property type="entry name" value="CheY-like_superfamily"/>
</dbReference>
<dbReference type="GO" id="GO:0003677">
    <property type="term" value="F:DNA binding"/>
    <property type="evidence" value="ECO:0007669"/>
    <property type="project" value="UniProtKB-KW"/>
</dbReference>
<dbReference type="InterPro" id="IPR001789">
    <property type="entry name" value="Sig_transdc_resp-reg_receiver"/>
</dbReference>
<dbReference type="InterPro" id="IPR000792">
    <property type="entry name" value="Tscrpt_reg_LuxR_C"/>
</dbReference>
<proteinExistence type="predicted"/>
<sequence length="223" mass="24410">MRVLLADDHALFRAGIASLLQAWGNEVVGEASDGVDALEQTRKLSPDLVLMDIGMPRCNGLEATRLIKAEMPDVKIVMVTVSDDDEDVFEDIKSGAQGYLLKDMSEEEFSRTLTGITAGEAPLSRGLAAKILDEFSRLSDQRHSKDAASEDELTKREREVLQLVAGGSTNREIASALYISENTVNFHMKNILSKLHLRNRAQAVAYAIQSGLVKLPDSRGDLP</sequence>
<dbReference type="PROSITE" id="PS50110">
    <property type="entry name" value="RESPONSE_REGULATORY"/>
    <property type="match status" value="1"/>
</dbReference>
<dbReference type="PROSITE" id="PS50043">
    <property type="entry name" value="HTH_LUXR_2"/>
    <property type="match status" value="1"/>
</dbReference>
<reference evidence="5" key="1">
    <citation type="journal article" date="2015" name="Nature">
        <title>Complex archaea that bridge the gap between prokaryotes and eukaryotes.</title>
        <authorList>
            <person name="Spang A."/>
            <person name="Saw J.H."/>
            <person name="Jorgensen S.L."/>
            <person name="Zaremba-Niedzwiedzka K."/>
            <person name="Martijn J."/>
            <person name="Lind A.E."/>
            <person name="van Eijk R."/>
            <person name="Schleper C."/>
            <person name="Guy L."/>
            <person name="Ettema T.J."/>
        </authorList>
    </citation>
    <scope>NUCLEOTIDE SEQUENCE</scope>
</reference>
<gene>
    <name evidence="5" type="ORF">LCGC14_3043580</name>
</gene>
<dbReference type="CDD" id="cd17535">
    <property type="entry name" value="REC_NarL-like"/>
    <property type="match status" value="1"/>
</dbReference>
<evidence type="ECO:0000313" key="5">
    <source>
        <dbReference type="EMBL" id="KKK58523.1"/>
    </source>
</evidence>
<dbReference type="GO" id="GO:0006355">
    <property type="term" value="P:regulation of DNA-templated transcription"/>
    <property type="evidence" value="ECO:0007669"/>
    <property type="project" value="InterPro"/>
</dbReference>
<dbReference type="InterPro" id="IPR039420">
    <property type="entry name" value="WalR-like"/>
</dbReference>
<keyword evidence="2" id="KW-0238">DNA-binding</keyword>
<keyword evidence="1" id="KW-0597">Phosphoprotein</keyword>
<dbReference type="PANTHER" id="PTHR43214:SF37">
    <property type="entry name" value="TRANSCRIPTIONAL REGULATORY PROTEIN YDFI"/>
    <property type="match status" value="1"/>
</dbReference>
<dbReference type="CDD" id="cd06170">
    <property type="entry name" value="LuxR_C_like"/>
    <property type="match status" value="1"/>
</dbReference>
<evidence type="ECO:0000259" key="3">
    <source>
        <dbReference type="PROSITE" id="PS50043"/>
    </source>
</evidence>
<evidence type="ECO:0008006" key="6">
    <source>
        <dbReference type="Google" id="ProtNLM"/>
    </source>
</evidence>
<feature type="domain" description="HTH luxR-type" evidence="3">
    <location>
        <begin position="146"/>
        <end position="211"/>
    </location>
</feature>
<accession>A0A0F8WPD9</accession>
<dbReference type="SMART" id="SM00421">
    <property type="entry name" value="HTH_LUXR"/>
    <property type="match status" value="1"/>
</dbReference>
<dbReference type="SUPFAM" id="SSF52172">
    <property type="entry name" value="CheY-like"/>
    <property type="match status" value="1"/>
</dbReference>
<feature type="domain" description="Response regulatory" evidence="4">
    <location>
        <begin position="2"/>
        <end position="117"/>
    </location>
</feature>
<dbReference type="GO" id="GO:0000160">
    <property type="term" value="P:phosphorelay signal transduction system"/>
    <property type="evidence" value="ECO:0007669"/>
    <property type="project" value="InterPro"/>
</dbReference>
<dbReference type="SMART" id="SM00448">
    <property type="entry name" value="REC"/>
    <property type="match status" value="1"/>
</dbReference>
<dbReference type="AlphaFoldDB" id="A0A0F8WPD9"/>
<dbReference type="PRINTS" id="PR00038">
    <property type="entry name" value="HTHLUXR"/>
</dbReference>
<dbReference type="Pfam" id="PF00196">
    <property type="entry name" value="GerE"/>
    <property type="match status" value="1"/>
</dbReference>